<evidence type="ECO:0000313" key="4">
    <source>
        <dbReference type="Proteomes" id="UP000245999"/>
    </source>
</evidence>
<dbReference type="GO" id="GO:0016787">
    <property type="term" value="F:hydrolase activity"/>
    <property type="evidence" value="ECO:0007669"/>
    <property type="project" value="UniProtKB-KW"/>
</dbReference>
<dbReference type="PANTHER" id="PTHR43798">
    <property type="entry name" value="MONOACYLGLYCEROL LIPASE"/>
    <property type="match status" value="1"/>
</dbReference>
<feature type="domain" description="AB hydrolase-1" evidence="2">
    <location>
        <begin position="14"/>
        <end position="239"/>
    </location>
</feature>
<dbReference type="GO" id="GO:0016020">
    <property type="term" value="C:membrane"/>
    <property type="evidence" value="ECO:0007669"/>
    <property type="project" value="TreeGrafter"/>
</dbReference>
<keyword evidence="1 3" id="KW-0378">Hydrolase</keyword>
<dbReference type="PANTHER" id="PTHR43798:SF31">
    <property type="entry name" value="AB HYDROLASE SUPERFAMILY PROTEIN YCLE"/>
    <property type="match status" value="1"/>
</dbReference>
<evidence type="ECO:0000256" key="1">
    <source>
        <dbReference type="ARBA" id="ARBA00022801"/>
    </source>
</evidence>
<proteinExistence type="predicted"/>
<evidence type="ECO:0000259" key="2">
    <source>
        <dbReference type="Pfam" id="PF12697"/>
    </source>
</evidence>
<dbReference type="RefSeq" id="WP_109657381.1">
    <property type="nucleotide sequence ID" value="NZ_CP029145.1"/>
</dbReference>
<evidence type="ECO:0000313" key="3">
    <source>
        <dbReference type="EMBL" id="AWM34340.1"/>
    </source>
</evidence>
<reference evidence="4" key="1">
    <citation type="submission" date="2018-04" db="EMBL/GenBank/DDBJ databases">
        <title>Complete genome of Antarctic heterotrophic bacterium Hymenobacter nivis.</title>
        <authorList>
            <person name="Terashima M."/>
        </authorList>
    </citation>
    <scope>NUCLEOTIDE SEQUENCE [LARGE SCALE GENOMIC DNA]</scope>
    <source>
        <strain evidence="4">NBRC 111535</strain>
    </source>
</reference>
<organism evidence="3 4">
    <name type="scientific">Hymenobacter nivis</name>
    <dbReference type="NCBI Taxonomy" id="1850093"/>
    <lineage>
        <taxon>Bacteria</taxon>
        <taxon>Pseudomonadati</taxon>
        <taxon>Bacteroidota</taxon>
        <taxon>Cytophagia</taxon>
        <taxon>Cytophagales</taxon>
        <taxon>Hymenobacteraceae</taxon>
        <taxon>Hymenobacter</taxon>
    </lineage>
</organism>
<gene>
    <name evidence="3" type="ORF">DDQ68_17035</name>
</gene>
<dbReference type="Pfam" id="PF12697">
    <property type="entry name" value="Abhydrolase_6"/>
    <property type="match status" value="1"/>
</dbReference>
<sequence>MPDSATPAAVLALHYWAGAGHEFDALRPLLPPGTTLFAPDLPGFGAQGAPAGFDYSVGAYADWVAAFVAEKKLTDYVLVGHSMGGKVALALAATRPAGLRRLVLLSPSPPSPEPISDDDRAAALAAYGQPAEAEKTFHIITQAALPAAVHQQVVADNLRSRQAAWDAWLLAGSLEDLTALMGEIAVPCHLLVGAADRAIPAAAQRQQTLPVLPPGTLFTEVPGAGHLLPYEAPAAVAAAIAG</sequence>
<dbReference type="AlphaFoldDB" id="A0A2Z3GZX9"/>
<accession>A0A2Z3GZX9</accession>
<dbReference type="InterPro" id="IPR000073">
    <property type="entry name" value="AB_hydrolase_1"/>
</dbReference>
<dbReference type="InterPro" id="IPR050266">
    <property type="entry name" value="AB_hydrolase_sf"/>
</dbReference>
<dbReference type="KEGG" id="hnv:DDQ68_17035"/>
<dbReference type="InterPro" id="IPR029058">
    <property type="entry name" value="AB_hydrolase_fold"/>
</dbReference>
<dbReference type="Proteomes" id="UP000245999">
    <property type="component" value="Chromosome"/>
</dbReference>
<dbReference type="OrthoDB" id="9799612at2"/>
<dbReference type="EMBL" id="CP029145">
    <property type="protein sequence ID" value="AWM34340.1"/>
    <property type="molecule type" value="Genomic_DNA"/>
</dbReference>
<protein>
    <submittedName>
        <fullName evidence="3">Alpha/beta hydrolase</fullName>
    </submittedName>
</protein>
<dbReference type="Gene3D" id="3.40.50.1820">
    <property type="entry name" value="alpha/beta hydrolase"/>
    <property type="match status" value="1"/>
</dbReference>
<dbReference type="PRINTS" id="PR00111">
    <property type="entry name" value="ABHYDROLASE"/>
</dbReference>
<dbReference type="SUPFAM" id="SSF53474">
    <property type="entry name" value="alpha/beta-Hydrolases"/>
    <property type="match status" value="1"/>
</dbReference>
<name>A0A2Z3GZX9_9BACT</name>
<keyword evidence="4" id="KW-1185">Reference proteome</keyword>